<accession>A0ABD2AYH0</accession>
<evidence type="ECO:0000313" key="2">
    <source>
        <dbReference type="Proteomes" id="UP001607302"/>
    </source>
</evidence>
<gene>
    <name evidence="1" type="ORF">V1478_008327</name>
</gene>
<name>A0ABD2AYH0_VESSQ</name>
<keyword evidence="2" id="KW-1185">Reference proteome</keyword>
<sequence length="81" mass="9148">NFHDKLNKRVSSSLMVDQSAYGYELDIFLIEMSFGSVGAPAPAIDSDIYRNFKSYHRGRGCHSSQLLLVLMEFVDMRGISD</sequence>
<comment type="caution">
    <text evidence="1">The sequence shown here is derived from an EMBL/GenBank/DDBJ whole genome shotgun (WGS) entry which is preliminary data.</text>
</comment>
<dbReference type="EMBL" id="JAUDFV010000138">
    <property type="protein sequence ID" value="KAL2725654.1"/>
    <property type="molecule type" value="Genomic_DNA"/>
</dbReference>
<evidence type="ECO:0000313" key="1">
    <source>
        <dbReference type="EMBL" id="KAL2725654.1"/>
    </source>
</evidence>
<protein>
    <submittedName>
        <fullName evidence="1">Uncharacterized protein</fullName>
    </submittedName>
</protein>
<organism evidence="1 2">
    <name type="scientific">Vespula squamosa</name>
    <name type="common">Southern yellow jacket</name>
    <name type="synonym">Wasp</name>
    <dbReference type="NCBI Taxonomy" id="30214"/>
    <lineage>
        <taxon>Eukaryota</taxon>
        <taxon>Metazoa</taxon>
        <taxon>Ecdysozoa</taxon>
        <taxon>Arthropoda</taxon>
        <taxon>Hexapoda</taxon>
        <taxon>Insecta</taxon>
        <taxon>Pterygota</taxon>
        <taxon>Neoptera</taxon>
        <taxon>Endopterygota</taxon>
        <taxon>Hymenoptera</taxon>
        <taxon>Apocrita</taxon>
        <taxon>Aculeata</taxon>
        <taxon>Vespoidea</taxon>
        <taxon>Vespidae</taxon>
        <taxon>Vespinae</taxon>
        <taxon>Vespula</taxon>
    </lineage>
</organism>
<proteinExistence type="predicted"/>
<dbReference type="AlphaFoldDB" id="A0ABD2AYH0"/>
<reference evidence="1 2" key="1">
    <citation type="journal article" date="2024" name="Ann. Entomol. Soc. Am.">
        <title>Genomic analyses of the southern and eastern yellowjacket wasps (Hymenoptera: Vespidae) reveal evolutionary signatures of social life.</title>
        <authorList>
            <person name="Catto M.A."/>
            <person name="Caine P.B."/>
            <person name="Orr S.E."/>
            <person name="Hunt B.G."/>
            <person name="Goodisman M.A.D."/>
        </authorList>
    </citation>
    <scope>NUCLEOTIDE SEQUENCE [LARGE SCALE GENOMIC DNA]</scope>
    <source>
        <strain evidence="1">233</strain>
        <tissue evidence="1">Head and thorax</tissue>
    </source>
</reference>
<feature type="non-terminal residue" evidence="1">
    <location>
        <position position="1"/>
    </location>
</feature>
<dbReference type="Proteomes" id="UP001607302">
    <property type="component" value="Unassembled WGS sequence"/>
</dbReference>